<evidence type="ECO:0000256" key="1">
    <source>
        <dbReference type="ARBA" id="ARBA00022723"/>
    </source>
</evidence>
<keyword evidence="1" id="KW-0479">Metal-binding</keyword>
<dbReference type="SUPFAM" id="SSF55781">
    <property type="entry name" value="GAF domain-like"/>
    <property type="match status" value="1"/>
</dbReference>
<dbReference type="EMBL" id="QXFW01000819">
    <property type="protein sequence ID" value="KAE9002325.1"/>
    <property type="molecule type" value="Genomic_DNA"/>
</dbReference>
<dbReference type="PANTHER" id="PTHR43102:SF2">
    <property type="entry name" value="GAF DOMAIN-CONTAINING PROTEIN"/>
    <property type="match status" value="1"/>
</dbReference>
<dbReference type="PANTHER" id="PTHR43102">
    <property type="entry name" value="SLR1143 PROTEIN"/>
    <property type="match status" value="1"/>
</dbReference>
<keyword evidence="3" id="KW-0862">Zinc</keyword>
<evidence type="ECO:0000313" key="8">
    <source>
        <dbReference type="Proteomes" id="UP000460718"/>
    </source>
</evidence>
<sequence>MDFPPAKPFQSSESKLLAPQLGDNGKVRRGSSWLRTRAPHLLNSLATDSCTRVDGRQRPTRVKTVRRASPPPAATPAQPSTPDAVDSQPDAMSRKGLKGSSTIGGNDVLTIDQLRHQDDWVLDTERYRCHVCTRNFTRFRRKHHCRKCGEVVCGNCTLKKEAELPVIGRSLVRVCMSCILSHANGQANPQAPPAPTTGATPSPPPREEHWEAQNFHSPTGNSEGDLSHFTRDFQQTEFDYPLDFSWDHPWPKPPIVTGESERLEILRGFDIMDTPSEDVFDIICDLASNALKSPIAAVSLLDEDREWFKASVGLAQNEVPRSVSFCAHAIMSKEPMVVMDTLLDKRFAKNPLVTGAAKIRFYAGAPICTPSGHLLGTVFVFDTQPRNSCDIATLEKLSNVAMKNLEDRKNAVAAPLDNGAAVEVVESSEQQSEAPKRPAEPLRGSGIGIANQVVAQPVPGASQDLVAANAGDGQVTAGPKMETMLMDLLCRTTETQQQLATQQGAMFHTLGQHTADIDKLATAMARMEAKLDAMVE</sequence>
<dbReference type="Gene3D" id="3.30.40.10">
    <property type="entry name" value="Zinc/RING finger domain, C3HC4 (zinc finger)"/>
    <property type="match status" value="1"/>
</dbReference>
<dbReference type="SMART" id="SM00065">
    <property type="entry name" value="GAF"/>
    <property type="match status" value="1"/>
</dbReference>
<dbReference type="CDD" id="cd00065">
    <property type="entry name" value="FYVE_like_SF"/>
    <property type="match status" value="1"/>
</dbReference>
<feature type="compositionally biased region" description="Polar residues" evidence="5">
    <location>
        <begin position="214"/>
        <end position="224"/>
    </location>
</feature>
<keyword evidence="2 4" id="KW-0863">Zinc-finger</keyword>
<evidence type="ECO:0000256" key="4">
    <source>
        <dbReference type="PROSITE-ProRule" id="PRU00091"/>
    </source>
</evidence>
<dbReference type="Gene3D" id="3.30.450.40">
    <property type="match status" value="1"/>
</dbReference>
<evidence type="ECO:0000256" key="5">
    <source>
        <dbReference type="SAM" id="MobiDB-lite"/>
    </source>
</evidence>
<dbReference type="Proteomes" id="UP000460718">
    <property type="component" value="Unassembled WGS sequence"/>
</dbReference>
<reference evidence="7 8" key="1">
    <citation type="submission" date="2018-09" db="EMBL/GenBank/DDBJ databases">
        <title>Genomic investigation of the strawberry pathogen Phytophthora fragariae indicates pathogenicity is determined by transcriptional variation in three key races.</title>
        <authorList>
            <person name="Adams T.M."/>
            <person name="Armitage A.D."/>
            <person name="Sobczyk M.K."/>
            <person name="Bates H.J."/>
            <person name="Dunwell J.M."/>
            <person name="Nellist C.F."/>
            <person name="Harrison R.J."/>
        </authorList>
    </citation>
    <scope>NUCLEOTIDE SEQUENCE [LARGE SCALE GENOMIC DNA]</scope>
    <source>
        <strain evidence="7 8">SCRP245</strain>
    </source>
</reference>
<evidence type="ECO:0000259" key="6">
    <source>
        <dbReference type="PROSITE" id="PS50178"/>
    </source>
</evidence>
<dbReference type="InterPro" id="IPR000306">
    <property type="entry name" value="Znf_FYVE"/>
</dbReference>
<evidence type="ECO:0000256" key="3">
    <source>
        <dbReference type="ARBA" id="ARBA00022833"/>
    </source>
</evidence>
<gene>
    <name evidence="7" type="ORF">PF011_g13360</name>
</gene>
<protein>
    <recommendedName>
        <fullName evidence="6">FYVE-type domain-containing protein</fullName>
    </recommendedName>
</protein>
<comment type="caution">
    <text evidence="7">The sequence shown here is derived from an EMBL/GenBank/DDBJ whole genome shotgun (WGS) entry which is preliminary data.</text>
</comment>
<proteinExistence type="predicted"/>
<dbReference type="AlphaFoldDB" id="A0A6A3KCC7"/>
<dbReference type="PROSITE" id="PS50178">
    <property type="entry name" value="ZF_FYVE"/>
    <property type="match status" value="1"/>
</dbReference>
<dbReference type="GO" id="GO:0008270">
    <property type="term" value="F:zinc ion binding"/>
    <property type="evidence" value="ECO:0007669"/>
    <property type="project" value="UniProtKB-KW"/>
</dbReference>
<dbReference type="SUPFAM" id="SSF57903">
    <property type="entry name" value="FYVE/PHD zinc finger"/>
    <property type="match status" value="1"/>
</dbReference>
<name>A0A6A3KCC7_9STRA</name>
<dbReference type="InterPro" id="IPR029016">
    <property type="entry name" value="GAF-like_dom_sf"/>
</dbReference>
<organism evidence="7 8">
    <name type="scientific">Phytophthora fragariae</name>
    <dbReference type="NCBI Taxonomy" id="53985"/>
    <lineage>
        <taxon>Eukaryota</taxon>
        <taxon>Sar</taxon>
        <taxon>Stramenopiles</taxon>
        <taxon>Oomycota</taxon>
        <taxon>Peronosporomycetes</taxon>
        <taxon>Peronosporales</taxon>
        <taxon>Peronosporaceae</taxon>
        <taxon>Phytophthora</taxon>
    </lineage>
</organism>
<evidence type="ECO:0000256" key="2">
    <source>
        <dbReference type="ARBA" id="ARBA00022771"/>
    </source>
</evidence>
<evidence type="ECO:0000313" key="7">
    <source>
        <dbReference type="EMBL" id="KAE9002325.1"/>
    </source>
</evidence>
<dbReference type="InterPro" id="IPR011011">
    <property type="entry name" value="Znf_FYVE_PHD"/>
</dbReference>
<feature type="region of interest" description="Disordered" evidence="5">
    <location>
        <begin position="185"/>
        <end position="227"/>
    </location>
</feature>
<dbReference type="InterPro" id="IPR003018">
    <property type="entry name" value="GAF"/>
</dbReference>
<dbReference type="Pfam" id="PF01590">
    <property type="entry name" value="GAF"/>
    <property type="match status" value="1"/>
</dbReference>
<accession>A0A6A3KCC7</accession>
<dbReference type="InterPro" id="IPR017455">
    <property type="entry name" value="Znf_FYVE-rel"/>
</dbReference>
<dbReference type="Pfam" id="PF01363">
    <property type="entry name" value="FYVE"/>
    <property type="match status" value="1"/>
</dbReference>
<dbReference type="InterPro" id="IPR013083">
    <property type="entry name" value="Znf_RING/FYVE/PHD"/>
</dbReference>
<feature type="region of interest" description="Disordered" evidence="5">
    <location>
        <begin position="48"/>
        <end position="100"/>
    </location>
</feature>
<feature type="region of interest" description="Disordered" evidence="5">
    <location>
        <begin position="1"/>
        <end position="34"/>
    </location>
</feature>
<dbReference type="SMART" id="SM00064">
    <property type="entry name" value="FYVE"/>
    <property type="match status" value="1"/>
</dbReference>
<feature type="domain" description="FYVE-type" evidence="6">
    <location>
        <begin position="123"/>
        <end position="183"/>
    </location>
</feature>